<evidence type="ECO:0000313" key="3">
    <source>
        <dbReference type="Proteomes" id="UP001341840"/>
    </source>
</evidence>
<protein>
    <recommendedName>
        <fullName evidence="1">Calmodulin binding protein-like N-terminal domain-containing protein</fullName>
    </recommendedName>
</protein>
<evidence type="ECO:0000259" key="1">
    <source>
        <dbReference type="Pfam" id="PF07887"/>
    </source>
</evidence>
<name>A0ABU6SDT7_9FABA</name>
<dbReference type="Proteomes" id="UP001341840">
    <property type="component" value="Unassembled WGS sequence"/>
</dbReference>
<dbReference type="EMBL" id="JASCZI010060601">
    <property type="protein sequence ID" value="MED6134446.1"/>
    <property type="molecule type" value="Genomic_DNA"/>
</dbReference>
<dbReference type="PANTHER" id="PTHR31713:SF92">
    <property type="entry name" value="CALMODULIN-BINDING PROTEIN"/>
    <property type="match status" value="1"/>
</dbReference>
<comment type="caution">
    <text evidence="2">The sequence shown here is derived from an EMBL/GenBank/DDBJ whole genome shotgun (WGS) entry which is preliminary data.</text>
</comment>
<evidence type="ECO:0000313" key="2">
    <source>
        <dbReference type="EMBL" id="MED6134446.1"/>
    </source>
</evidence>
<sequence length="125" mass="13912">MDNSIVTVGPLSSIKVRICALKGEFGSNNNGRWSTTEFKDNIFQQREDKATLLKGETVITLKKGVGRISNIAITDNSKRTRSRRYRLGAIVHSPASSQEHVAEAVSNPFMVKESRGHYSLLNYTN</sequence>
<gene>
    <name evidence="2" type="ORF">PIB30_037242</name>
</gene>
<dbReference type="InterPro" id="IPR012416">
    <property type="entry name" value="CBP60"/>
</dbReference>
<feature type="domain" description="Calmodulin binding protein-like N-terminal" evidence="1">
    <location>
        <begin position="3"/>
        <end position="113"/>
    </location>
</feature>
<keyword evidence="3" id="KW-1185">Reference proteome</keyword>
<accession>A0ABU6SDT7</accession>
<dbReference type="InterPro" id="IPR046831">
    <property type="entry name" value="Calmodulin_bind_N"/>
</dbReference>
<dbReference type="Pfam" id="PF07887">
    <property type="entry name" value="Calmodulin_bind"/>
    <property type="match status" value="1"/>
</dbReference>
<proteinExistence type="predicted"/>
<organism evidence="2 3">
    <name type="scientific">Stylosanthes scabra</name>
    <dbReference type="NCBI Taxonomy" id="79078"/>
    <lineage>
        <taxon>Eukaryota</taxon>
        <taxon>Viridiplantae</taxon>
        <taxon>Streptophyta</taxon>
        <taxon>Embryophyta</taxon>
        <taxon>Tracheophyta</taxon>
        <taxon>Spermatophyta</taxon>
        <taxon>Magnoliopsida</taxon>
        <taxon>eudicotyledons</taxon>
        <taxon>Gunneridae</taxon>
        <taxon>Pentapetalae</taxon>
        <taxon>rosids</taxon>
        <taxon>fabids</taxon>
        <taxon>Fabales</taxon>
        <taxon>Fabaceae</taxon>
        <taxon>Papilionoideae</taxon>
        <taxon>50 kb inversion clade</taxon>
        <taxon>dalbergioids sensu lato</taxon>
        <taxon>Dalbergieae</taxon>
        <taxon>Pterocarpus clade</taxon>
        <taxon>Stylosanthes</taxon>
    </lineage>
</organism>
<reference evidence="2 3" key="1">
    <citation type="journal article" date="2023" name="Plants (Basel)">
        <title>Bridging the Gap: Combining Genomics and Transcriptomics Approaches to Understand Stylosanthes scabra, an Orphan Legume from the Brazilian Caatinga.</title>
        <authorList>
            <person name="Ferreira-Neto J.R.C."/>
            <person name="da Silva M.D."/>
            <person name="Binneck E."/>
            <person name="de Melo N.F."/>
            <person name="da Silva R.H."/>
            <person name="de Melo A.L.T.M."/>
            <person name="Pandolfi V."/>
            <person name="Bustamante F.O."/>
            <person name="Brasileiro-Vidal A.C."/>
            <person name="Benko-Iseppon A.M."/>
        </authorList>
    </citation>
    <scope>NUCLEOTIDE SEQUENCE [LARGE SCALE GENOMIC DNA]</scope>
    <source>
        <tissue evidence="2">Leaves</tissue>
    </source>
</reference>
<dbReference type="PANTHER" id="PTHR31713">
    <property type="entry name" value="OS02G0177800 PROTEIN"/>
    <property type="match status" value="1"/>
</dbReference>